<feature type="region of interest" description="Disordered" evidence="1">
    <location>
        <begin position="67"/>
        <end position="147"/>
    </location>
</feature>
<dbReference type="RefSeq" id="XP_033400205.1">
    <property type="nucleotide sequence ID" value="XM_033535431.1"/>
</dbReference>
<dbReference type="EMBL" id="ML995479">
    <property type="protein sequence ID" value="KAF2144493.1"/>
    <property type="molecule type" value="Genomic_DNA"/>
</dbReference>
<reference evidence="2" key="1">
    <citation type="journal article" date="2020" name="Stud. Mycol.">
        <title>101 Dothideomycetes genomes: a test case for predicting lifestyles and emergence of pathogens.</title>
        <authorList>
            <person name="Haridas S."/>
            <person name="Albert R."/>
            <person name="Binder M."/>
            <person name="Bloem J."/>
            <person name="Labutti K."/>
            <person name="Salamov A."/>
            <person name="Andreopoulos B."/>
            <person name="Baker S."/>
            <person name="Barry K."/>
            <person name="Bills G."/>
            <person name="Bluhm B."/>
            <person name="Cannon C."/>
            <person name="Castanera R."/>
            <person name="Culley D."/>
            <person name="Daum C."/>
            <person name="Ezra D."/>
            <person name="Gonzalez J."/>
            <person name="Henrissat B."/>
            <person name="Kuo A."/>
            <person name="Liang C."/>
            <person name="Lipzen A."/>
            <person name="Lutzoni F."/>
            <person name="Magnuson J."/>
            <person name="Mondo S."/>
            <person name="Nolan M."/>
            <person name="Ohm R."/>
            <person name="Pangilinan J."/>
            <person name="Park H.-J."/>
            <person name="Ramirez L."/>
            <person name="Alfaro M."/>
            <person name="Sun H."/>
            <person name="Tritt A."/>
            <person name="Yoshinaga Y."/>
            <person name="Zwiers L.-H."/>
            <person name="Turgeon B."/>
            <person name="Goodwin S."/>
            <person name="Spatafora J."/>
            <person name="Crous P."/>
            <person name="Grigoriev I."/>
        </authorList>
    </citation>
    <scope>NUCLEOTIDE SEQUENCE</scope>
    <source>
        <strain evidence="2">CBS 121167</strain>
    </source>
</reference>
<feature type="compositionally biased region" description="Polar residues" evidence="1">
    <location>
        <begin position="121"/>
        <end position="132"/>
    </location>
</feature>
<proteinExistence type="predicted"/>
<dbReference type="GeneID" id="54292925"/>
<feature type="compositionally biased region" description="Basic and acidic residues" evidence="1">
    <location>
        <begin position="134"/>
        <end position="144"/>
    </location>
</feature>
<evidence type="ECO:0000313" key="3">
    <source>
        <dbReference type="Proteomes" id="UP000799438"/>
    </source>
</evidence>
<sequence length="201" mass="22359">MVLAPLKHSANTRLRAEGRTAESDTQRLGWAVVRFGTRFLAYLWLAGPSQIGLELVVWTHVKKQDRKQPAPFPMRQSSFPELGPRAAPAHRRRPRSFSLPKHLLSSPQRIGSPPARRSVVRQISASPSPSQHFSKRDHDAHDMSRFPSRPQSHLIATLLPYAHLAPLEHALDPLYLVDPASPLCASIGGCAPLATRCSRLR</sequence>
<keyword evidence="3" id="KW-1185">Reference proteome</keyword>
<evidence type="ECO:0000313" key="2">
    <source>
        <dbReference type="EMBL" id="KAF2144493.1"/>
    </source>
</evidence>
<evidence type="ECO:0000256" key="1">
    <source>
        <dbReference type="SAM" id="MobiDB-lite"/>
    </source>
</evidence>
<dbReference type="Proteomes" id="UP000799438">
    <property type="component" value="Unassembled WGS sequence"/>
</dbReference>
<dbReference type="AlphaFoldDB" id="A0A6A6BM64"/>
<accession>A0A6A6BM64</accession>
<name>A0A6A6BM64_9PEZI</name>
<gene>
    <name evidence="2" type="ORF">K452DRAFT_142846</name>
</gene>
<protein>
    <submittedName>
        <fullName evidence="2">Uncharacterized protein</fullName>
    </submittedName>
</protein>
<organism evidence="2 3">
    <name type="scientific">Aplosporella prunicola CBS 121167</name>
    <dbReference type="NCBI Taxonomy" id="1176127"/>
    <lineage>
        <taxon>Eukaryota</taxon>
        <taxon>Fungi</taxon>
        <taxon>Dikarya</taxon>
        <taxon>Ascomycota</taxon>
        <taxon>Pezizomycotina</taxon>
        <taxon>Dothideomycetes</taxon>
        <taxon>Dothideomycetes incertae sedis</taxon>
        <taxon>Botryosphaeriales</taxon>
        <taxon>Aplosporellaceae</taxon>
        <taxon>Aplosporella</taxon>
    </lineage>
</organism>